<name>A0ABQ5EJB0_9ASTR</name>
<reference evidence="1" key="1">
    <citation type="journal article" date="2022" name="Int. J. Mol. Sci.">
        <title>Draft Genome of Tanacetum Coccineum: Genomic Comparison of Closely Related Tanacetum-Family Plants.</title>
        <authorList>
            <person name="Yamashiro T."/>
            <person name="Shiraishi A."/>
            <person name="Nakayama K."/>
            <person name="Satake H."/>
        </authorList>
    </citation>
    <scope>NUCLEOTIDE SEQUENCE</scope>
</reference>
<evidence type="ECO:0000313" key="2">
    <source>
        <dbReference type="Proteomes" id="UP001151760"/>
    </source>
</evidence>
<evidence type="ECO:0000313" key="1">
    <source>
        <dbReference type="EMBL" id="GJT50912.1"/>
    </source>
</evidence>
<protein>
    <submittedName>
        <fullName evidence="1">Uncharacterized protein</fullName>
    </submittedName>
</protein>
<organism evidence="1 2">
    <name type="scientific">Tanacetum coccineum</name>
    <dbReference type="NCBI Taxonomy" id="301880"/>
    <lineage>
        <taxon>Eukaryota</taxon>
        <taxon>Viridiplantae</taxon>
        <taxon>Streptophyta</taxon>
        <taxon>Embryophyta</taxon>
        <taxon>Tracheophyta</taxon>
        <taxon>Spermatophyta</taxon>
        <taxon>Magnoliopsida</taxon>
        <taxon>eudicotyledons</taxon>
        <taxon>Gunneridae</taxon>
        <taxon>Pentapetalae</taxon>
        <taxon>asterids</taxon>
        <taxon>campanulids</taxon>
        <taxon>Asterales</taxon>
        <taxon>Asteraceae</taxon>
        <taxon>Asteroideae</taxon>
        <taxon>Anthemideae</taxon>
        <taxon>Anthemidinae</taxon>
        <taxon>Tanacetum</taxon>
    </lineage>
</organism>
<gene>
    <name evidence="1" type="ORF">Tco_0977069</name>
</gene>
<dbReference type="Proteomes" id="UP001151760">
    <property type="component" value="Unassembled WGS sequence"/>
</dbReference>
<sequence>MELAIAKCLNSTEYLSTLGAAIGKAVKKGMQDGLSTGFTHGAEGRNLTDVAASNKDASVKTIMNLLRLDDTLAEKLGLTESQPHVNQLMVPIHRSPDQTVVGATALSLSLDPLSSIALEGTSGNAPNTTTALSVTFASVSSIPLISTYDYEVVHVDGQEGVGADANPFPNVDDAELNIQ</sequence>
<dbReference type="EMBL" id="BQNB010016361">
    <property type="protein sequence ID" value="GJT50912.1"/>
    <property type="molecule type" value="Genomic_DNA"/>
</dbReference>
<proteinExistence type="predicted"/>
<accession>A0ABQ5EJB0</accession>
<reference evidence="1" key="2">
    <citation type="submission" date="2022-01" db="EMBL/GenBank/DDBJ databases">
        <authorList>
            <person name="Yamashiro T."/>
            <person name="Shiraishi A."/>
            <person name="Satake H."/>
            <person name="Nakayama K."/>
        </authorList>
    </citation>
    <scope>NUCLEOTIDE SEQUENCE</scope>
</reference>
<comment type="caution">
    <text evidence="1">The sequence shown here is derived from an EMBL/GenBank/DDBJ whole genome shotgun (WGS) entry which is preliminary data.</text>
</comment>
<keyword evidence="2" id="KW-1185">Reference proteome</keyword>